<dbReference type="PANTHER" id="PTHR30404:SF0">
    <property type="entry name" value="N-ACETYLMURAMOYL-L-ALANINE AMIDASE AMIC"/>
    <property type="match status" value="1"/>
</dbReference>
<dbReference type="EC" id="3.5.1.28" evidence="2"/>
<reference evidence="6" key="1">
    <citation type="submission" date="2023-07" db="EMBL/GenBank/DDBJ databases">
        <title>The genome sequence of Rhodocytophaga aerolata KACC 12507.</title>
        <authorList>
            <person name="Zhang X."/>
        </authorList>
    </citation>
    <scope>NUCLEOTIDE SEQUENCE</scope>
    <source>
        <strain evidence="6">KACC 12507</strain>
    </source>
</reference>
<accession>A0ABT8R1N5</accession>
<dbReference type="Proteomes" id="UP001168528">
    <property type="component" value="Unassembled WGS sequence"/>
</dbReference>
<dbReference type="EMBL" id="JAUKPO010000001">
    <property type="protein sequence ID" value="MDO1445299.1"/>
    <property type="molecule type" value="Genomic_DNA"/>
</dbReference>
<keyword evidence="3 6" id="KW-0378">Hydrolase</keyword>
<comment type="caution">
    <text evidence="6">The sequence shown here is derived from an EMBL/GenBank/DDBJ whole genome shotgun (WGS) entry which is preliminary data.</text>
</comment>
<dbReference type="SMART" id="SM00646">
    <property type="entry name" value="Ami_3"/>
    <property type="match status" value="1"/>
</dbReference>
<dbReference type="Pfam" id="PF01520">
    <property type="entry name" value="Amidase_3"/>
    <property type="match status" value="1"/>
</dbReference>
<feature type="domain" description="MurNAc-LAA" evidence="5">
    <location>
        <begin position="95"/>
        <end position="218"/>
    </location>
</feature>
<evidence type="ECO:0000256" key="2">
    <source>
        <dbReference type="ARBA" id="ARBA00011901"/>
    </source>
</evidence>
<dbReference type="InterPro" id="IPR002508">
    <property type="entry name" value="MurNAc-LAA_cat"/>
</dbReference>
<keyword evidence="7" id="KW-1185">Reference proteome</keyword>
<sequence length="331" mass="36859">MIQTKVLLACLFFWLLLLPAGTCAQSNLAGKIICLDPGHGGTAATDSFRQGITGEREEWINLRVALLLKEMLEKKGAKVWITRTDDSNISFDDRINLAVDNKADVFLSIHHNGTADRSVNFPIVYFHGNASENVASVELGKAVAKHLKQFLYGGKTPVSVVSDHTIFPTAGTKVLRGTYGIPGIIAEASFFTNAVEEKRLKSKHHNEKEAQAFVKALEEYFSASHPPIAEKNSQVQLTPFAAFQEAERMNPVALQWKADFEEGKKLFRKGDSISLTQAMELFTRSAKSFPDSYVAAQCHSYRATILQKLGKAEEARHEEVRVKERYVMNNE</sequence>
<dbReference type="SUPFAM" id="SSF53187">
    <property type="entry name" value="Zn-dependent exopeptidases"/>
    <property type="match status" value="1"/>
</dbReference>
<evidence type="ECO:0000256" key="3">
    <source>
        <dbReference type="ARBA" id="ARBA00022801"/>
    </source>
</evidence>
<organism evidence="6 7">
    <name type="scientific">Rhodocytophaga aerolata</name>
    <dbReference type="NCBI Taxonomy" id="455078"/>
    <lineage>
        <taxon>Bacteria</taxon>
        <taxon>Pseudomonadati</taxon>
        <taxon>Bacteroidota</taxon>
        <taxon>Cytophagia</taxon>
        <taxon>Cytophagales</taxon>
        <taxon>Rhodocytophagaceae</taxon>
        <taxon>Rhodocytophaga</taxon>
    </lineage>
</organism>
<keyword evidence="4" id="KW-0732">Signal</keyword>
<dbReference type="RefSeq" id="WP_302036088.1">
    <property type="nucleotide sequence ID" value="NZ_JAUKPO010000001.1"/>
</dbReference>
<dbReference type="InterPro" id="IPR050695">
    <property type="entry name" value="N-acetylmuramoyl_amidase_3"/>
</dbReference>
<dbReference type="GO" id="GO:0008745">
    <property type="term" value="F:N-acetylmuramoyl-L-alanine amidase activity"/>
    <property type="evidence" value="ECO:0007669"/>
    <property type="project" value="UniProtKB-EC"/>
</dbReference>
<proteinExistence type="predicted"/>
<feature type="chain" id="PRO_5047296161" description="N-acetylmuramoyl-L-alanine amidase" evidence="4">
    <location>
        <begin position="25"/>
        <end position="331"/>
    </location>
</feature>
<evidence type="ECO:0000259" key="5">
    <source>
        <dbReference type="SMART" id="SM00646"/>
    </source>
</evidence>
<evidence type="ECO:0000313" key="7">
    <source>
        <dbReference type="Proteomes" id="UP001168528"/>
    </source>
</evidence>
<gene>
    <name evidence="6" type="ORF">Q0590_03505</name>
</gene>
<evidence type="ECO:0000256" key="4">
    <source>
        <dbReference type="SAM" id="SignalP"/>
    </source>
</evidence>
<name>A0ABT8R1N5_9BACT</name>
<dbReference type="PANTHER" id="PTHR30404">
    <property type="entry name" value="N-ACETYLMURAMOYL-L-ALANINE AMIDASE"/>
    <property type="match status" value="1"/>
</dbReference>
<evidence type="ECO:0000313" key="6">
    <source>
        <dbReference type="EMBL" id="MDO1445299.1"/>
    </source>
</evidence>
<feature type="signal peptide" evidence="4">
    <location>
        <begin position="1"/>
        <end position="24"/>
    </location>
</feature>
<protein>
    <recommendedName>
        <fullName evidence="2">N-acetylmuramoyl-L-alanine amidase</fullName>
        <ecNumber evidence="2">3.5.1.28</ecNumber>
    </recommendedName>
</protein>
<dbReference type="Gene3D" id="3.40.630.40">
    <property type="entry name" value="Zn-dependent exopeptidases"/>
    <property type="match status" value="1"/>
</dbReference>
<dbReference type="CDD" id="cd02696">
    <property type="entry name" value="MurNAc-LAA"/>
    <property type="match status" value="1"/>
</dbReference>
<evidence type="ECO:0000256" key="1">
    <source>
        <dbReference type="ARBA" id="ARBA00001561"/>
    </source>
</evidence>
<comment type="catalytic activity">
    <reaction evidence="1">
        <text>Hydrolyzes the link between N-acetylmuramoyl residues and L-amino acid residues in certain cell-wall glycopeptides.</text>
        <dbReference type="EC" id="3.5.1.28"/>
    </reaction>
</comment>